<dbReference type="InterPro" id="IPR041662">
    <property type="entry name" value="SusD-like_2"/>
</dbReference>
<comment type="caution">
    <text evidence="1">The sequence shown here is derived from an EMBL/GenBank/DDBJ whole genome shotgun (WGS) entry which is preliminary data.</text>
</comment>
<dbReference type="Gene3D" id="1.25.40.390">
    <property type="match status" value="1"/>
</dbReference>
<dbReference type="AlphaFoldDB" id="A0A4S2FKM7"/>
<sequence>MRRKSLYTLIIGGLLCCSCTDWLDVNHNPNYALEETVTKDLLLSFVENDMNADRTTYHGLQNMCQHLTKSGTVSGTYVFLTGLLAPQNSDSYWSSRYARIMNLRSITAKAVEEEDAGYEGIAGVLTVINFRELVDIFGDVPYTEAALGNDYLAPKYDKGEDIYANLIQDIDKAIAKLDEAIANPTYSVGTLKKADIFCKGDLKQWRRYAYSIKLSLLMRISNVQDVSAQVASIQDKGLDLNEIIKGNPGYYKADDKMNHVYEYWGWTYLDYESTYHKQVVPTSQLVDALRDNNDPRLRVYIDPRTSLADDKNGRTDYKKHGLDKEYYIGVPYGQLFPADGPNASKIGLGILAKSSSKVDGPQEDIYIMSGSLAGFYLAEAALRGMIDGGDAKAKDYYEKAVTAAMKMYERALKDDGYPLAGVRAPISGSVEEAAMQFLTQENKAVNWDLMTTTEEKLCAIQTQKWISLFMIDPLEAWSEQRRTDYPVLKVSHSQAKGQKLIIRFPYPNTERNLNPNNFKEIDIYESLIFWDQKNEERETVSDYL</sequence>
<evidence type="ECO:0000313" key="1">
    <source>
        <dbReference type="EMBL" id="TGY69515.1"/>
    </source>
</evidence>
<dbReference type="Proteomes" id="UP000310760">
    <property type="component" value="Unassembled WGS sequence"/>
</dbReference>
<gene>
    <name evidence="1" type="ORF">E5339_12565</name>
</gene>
<proteinExistence type="predicted"/>
<evidence type="ECO:0000313" key="2">
    <source>
        <dbReference type="Proteomes" id="UP000310760"/>
    </source>
</evidence>
<dbReference type="InterPro" id="IPR011990">
    <property type="entry name" value="TPR-like_helical_dom_sf"/>
</dbReference>
<reference evidence="1 2" key="1">
    <citation type="submission" date="2019-04" db="EMBL/GenBank/DDBJ databases">
        <title>Microbes associate with the intestines of laboratory mice.</title>
        <authorList>
            <person name="Navarre W."/>
            <person name="Wong E."/>
            <person name="Huang K."/>
            <person name="Tropini C."/>
            <person name="Ng K."/>
            <person name="Yu B."/>
        </authorList>
    </citation>
    <scope>NUCLEOTIDE SEQUENCE [LARGE SCALE GENOMIC DNA]</scope>
    <source>
        <strain evidence="1 2">NM22_B1</strain>
    </source>
</reference>
<dbReference type="EMBL" id="SRYJ01000027">
    <property type="protein sequence ID" value="TGY69515.1"/>
    <property type="molecule type" value="Genomic_DNA"/>
</dbReference>
<name>A0A4S2FKM7_9BACT</name>
<dbReference type="SUPFAM" id="SSF48452">
    <property type="entry name" value="TPR-like"/>
    <property type="match status" value="1"/>
</dbReference>
<organism evidence="1 2">
    <name type="scientific">Phocaeicola sartorii</name>
    <dbReference type="NCBI Taxonomy" id="671267"/>
    <lineage>
        <taxon>Bacteria</taxon>
        <taxon>Pseudomonadati</taxon>
        <taxon>Bacteroidota</taxon>
        <taxon>Bacteroidia</taxon>
        <taxon>Bacteroidales</taxon>
        <taxon>Bacteroidaceae</taxon>
        <taxon>Phocaeicola</taxon>
    </lineage>
</organism>
<keyword evidence="1" id="KW-0449">Lipoprotein</keyword>
<accession>A0A4S2FKM7</accession>
<dbReference type="RefSeq" id="WP_025017724.1">
    <property type="nucleotide sequence ID" value="NZ_CAKOCL010000019.1"/>
</dbReference>
<protein>
    <submittedName>
        <fullName evidence="1">SusD/RagB family nutrient-binding outer membrane lipoprotein</fullName>
    </submittedName>
</protein>
<dbReference type="Pfam" id="PF12771">
    <property type="entry name" value="SusD-like_2"/>
    <property type="match status" value="1"/>
</dbReference>